<dbReference type="CDD" id="cd14689">
    <property type="entry name" value="bZIP_CREB3"/>
    <property type="match status" value="1"/>
</dbReference>
<feature type="compositionally biased region" description="Low complexity" evidence="15">
    <location>
        <begin position="422"/>
        <end position="446"/>
    </location>
</feature>
<reference evidence="17" key="3">
    <citation type="submission" date="2025-09" db="UniProtKB">
        <authorList>
            <consortium name="Ensembl"/>
        </authorList>
    </citation>
    <scope>IDENTIFICATION</scope>
</reference>
<evidence type="ECO:0000256" key="8">
    <source>
        <dbReference type="ARBA" id="ARBA00023125"/>
    </source>
</evidence>
<dbReference type="GO" id="GO:0005789">
    <property type="term" value="C:endoplasmic reticulum membrane"/>
    <property type="evidence" value="ECO:0007669"/>
    <property type="project" value="UniProtKB-SubCell"/>
</dbReference>
<keyword evidence="3" id="KW-0812">Transmembrane</keyword>
<dbReference type="GO" id="GO:0030968">
    <property type="term" value="P:endoplasmic reticulum unfolded protein response"/>
    <property type="evidence" value="ECO:0007669"/>
    <property type="project" value="Ensembl"/>
</dbReference>
<organism evidence="17 18">
    <name type="scientific">Podarcis muralis</name>
    <name type="common">Wall lizard</name>
    <name type="synonym">Lacerta muralis</name>
    <dbReference type="NCBI Taxonomy" id="64176"/>
    <lineage>
        <taxon>Eukaryota</taxon>
        <taxon>Metazoa</taxon>
        <taxon>Chordata</taxon>
        <taxon>Craniata</taxon>
        <taxon>Vertebrata</taxon>
        <taxon>Euteleostomi</taxon>
        <taxon>Lepidosauria</taxon>
        <taxon>Squamata</taxon>
        <taxon>Bifurcata</taxon>
        <taxon>Unidentata</taxon>
        <taxon>Episquamata</taxon>
        <taxon>Laterata</taxon>
        <taxon>Lacertibaenia</taxon>
        <taxon>Lacertidae</taxon>
        <taxon>Podarcis</taxon>
    </lineage>
</organism>
<evidence type="ECO:0000256" key="10">
    <source>
        <dbReference type="ARBA" id="ARBA00023159"/>
    </source>
</evidence>
<dbReference type="Pfam" id="PF00170">
    <property type="entry name" value="bZIP_1"/>
    <property type="match status" value="1"/>
</dbReference>
<feature type="compositionally biased region" description="Low complexity" evidence="15">
    <location>
        <begin position="146"/>
        <end position="168"/>
    </location>
</feature>
<evidence type="ECO:0000256" key="14">
    <source>
        <dbReference type="SAM" id="Coils"/>
    </source>
</evidence>
<dbReference type="InterPro" id="IPR046347">
    <property type="entry name" value="bZIP_sf"/>
</dbReference>
<feature type="region of interest" description="Disordered" evidence="15">
    <location>
        <begin position="406"/>
        <end position="493"/>
    </location>
</feature>
<evidence type="ECO:0000256" key="2">
    <source>
        <dbReference type="ARBA" id="ARBA00009050"/>
    </source>
</evidence>
<feature type="compositionally biased region" description="Low complexity" evidence="15">
    <location>
        <begin position="95"/>
        <end position="110"/>
    </location>
</feature>
<evidence type="ECO:0000256" key="15">
    <source>
        <dbReference type="SAM" id="MobiDB-lite"/>
    </source>
</evidence>
<evidence type="ECO:0000256" key="5">
    <source>
        <dbReference type="ARBA" id="ARBA00022968"/>
    </source>
</evidence>
<dbReference type="PROSITE" id="PS50217">
    <property type="entry name" value="BZIP"/>
    <property type="match status" value="1"/>
</dbReference>
<evidence type="ECO:0000256" key="7">
    <source>
        <dbReference type="ARBA" id="ARBA00023015"/>
    </source>
</evidence>
<keyword evidence="12" id="KW-0325">Glycoprotein</keyword>
<dbReference type="PANTHER" id="PTHR45996:SF4">
    <property type="entry name" value="CYCLIC AMP-RESPONSIVE ELEMENT-BINDING PROTEIN 3"/>
    <property type="match status" value="1"/>
</dbReference>
<dbReference type="Proteomes" id="UP000472272">
    <property type="component" value="Chromosome 11"/>
</dbReference>
<keyword evidence="8" id="KW-0238">DNA-binding</keyword>
<dbReference type="GO" id="GO:1902236">
    <property type="term" value="P:negative regulation of endoplasmic reticulum stress-induced intrinsic apoptotic signaling pathway"/>
    <property type="evidence" value="ECO:0007669"/>
    <property type="project" value="Ensembl"/>
</dbReference>
<comment type="similarity">
    <text evidence="2">Belongs to the bZIP family. ATF subfamily.</text>
</comment>
<evidence type="ECO:0000256" key="9">
    <source>
        <dbReference type="ARBA" id="ARBA00023136"/>
    </source>
</evidence>
<dbReference type="SMART" id="SM00338">
    <property type="entry name" value="BRLZ"/>
    <property type="match status" value="1"/>
</dbReference>
<dbReference type="OMA" id="EQDMLPD"/>
<proteinExistence type="inferred from homology"/>
<feature type="domain" description="BZIP" evidence="16">
    <location>
        <begin position="253"/>
        <end position="316"/>
    </location>
</feature>
<dbReference type="GeneTree" id="ENSGT00940000160343"/>
<dbReference type="AlphaFoldDB" id="A0A670JPS4"/>
<reference evidence="17" key="2">
    <citation type="submission" date="2025-08" db="UniProtKB">
        <authorList>
            <consortium name="Ensembl"/>
        </authorList>
    </citation>
    <scope>IDENTIFICATION</scope>
</reference>
<keyword evidence="13" id="KW-0539">Nucleus</keyword>
<keyword evidence="18" id="KW-1185">Reference proteome</keyword>
<evidence type="ECO:0000256" key="3">
    <source>
        <dbReference type="ARBA" id="ARBA00022692"/>
    </source>
</evidence>
<dbReference type="Ensembl" id="ENSPMRT00000027505.1">
    <property type="protein sequence ID" value="ENSPMRP00000025915.1"/>
    <property type="gene ID" value="ENSPMRG00000016778.1"/>
</dbReference>
<dbReference type="GO" id="GO:0001221">
    <property type="term" value="F:transcription coregulator binding"/>
    <property type="evidence" value="ECO:0007669"/>
    <property type="project" value="Ensembl"/>
</dbReference>
<feature type="region of interest" description="Disordered" evidence="15">
    <location>
        <begin position="92"/>
        <end position="171"/>
    </location>
</feature>
<keyword evidence="9" id="KW-0472">Membrane</keyword>
<keyword evidence="7" id="KW-0805">Transcription regulation</keyword>
<evidence type="ECO:0000259" key="16">
    <source>
        <dbReference type="PROSITE" id="PS50217"/>
    </source>
</evidence>
<dbReference type="PANTHER" id="PTHR45996">
    <property type="entry name" value="AGAP001464-PB"/>
    <property type="match status" value="1"/>
</dbReference>
<dbReference type="GO" id="GO:0001228">
    <property type="term" value="F:DNA-binding transcription activator activity, RNA polymerase II-specific"/>
    <property type="evidence" value="ECO:0007669"/>
    <property type="project" value="Ensembl"/>
</dbReference>
<gene>
    <name evidence="17" type="primary">CREB3</name>
</gene>
<evidence type="ECO:0000256" key="13">
    <source>
        <dbReference type="ARBA" id="ARBA00023242"/>
    </source>
</evidence>
<keyword evidence="10" id="KW-0010">Activator</keyword>
<dbReference type="GO" id="GO:0042802">
    <property type="term" value="F:identical protein binding"/>
    <property type="evidence" value="ECO:0007669"/>
    <property type="project" value="Ensembl"/>
</dbReference>
<evidence type="ECO:0000313" key="17">
    <source>
        <dbReference type="Ensembl" id="ENSPMRP00000025915.1"/>
    </source>
</evidence>
<evidence type="ECO:0000256" key="6">
    <source>
        <dbReference type="ARBA" id="ARBA00022989"/>
    </source>
</evidence>
<keyword evidence="11" id="KW-0804">Transcription</keyword>
<feature type="coiled-coil region" evidence="14">
    <location>
        <begin position="278"/>
        <end position="319"/>
    </location>
</feature>
<evidence type="ECO:0000256" key="1">
    <source>
        <dbReference type="ARBA" id="ARBA00004648"/>
    </source>
</evidence>
<evidence type="ECO:0000256" key="12">
    <source>
        <dbReference type="ARBA" id="ARBA00023180"/>
    </source>
</evidence>
<keyword evidence="4" id="KW-0256">Endoplasmic reticulum</keyword>
<feature type="compositionally biased region" description="Polar residues" evidence="15">
    <location>
        <begin position="111"/>
        <end position="143"/>
    </location>
</feature>
<comment type="subcellular location">
    <subcellularLocation>
        <location evidence="1">Endoplasmic reticulum membrane</location>
        <topology evidence="1">Single-pass type II membrane protein</topology>
    </subcellularLocation>
</comment>
<keyword evidence="5" id="KW-0735">Signal-anchor</keyword>
<protein>
    <submittedName>
        <fullName evidence="17">cAMP responsive element binding protein 3</fullName>
    </submittedName>
</protein>
<dbReference type="InterPro" id="IPR004827">
    <property type="entry name" value="bZIP"/>
</dbReference>
<evidence type="ECO:0000313" key="18">
    <source>
        <dbReference type="Proteomes" id="UP000472272"/>
    </source>
</evidence>
<dbReference type="GO" id="GO:0000978">
    <property type="term" value="F:RNA polymerase II cis-regulatory region sequence-specific DNA binding"/>
    <property type="evidence" value="ECO:0007669"/>
    <property type="project" value="Ensembl"/>
</dbReference>
<sequence length="493" mass="52728">MLCPEEMASLADEDLLDFLLQDGGPSADLGKGGFLPEDWDFPGPGVSASCLGQARGGVAAAPAPPPPHDLLSLQALGEEVDDFLRCLLSPFAEESSGSPDPSPPHSSSSSLAEEQNFSCSPGSWEGSPTGSPAGSESVQSDHNYSLHPALPGPLEGPALESTSSSSDVGDGDVAIDLEMWEIMETSSDSCCSDRDSALPVTVSIEEPTPQPSGGDLQFDFPPLILTDEEKKLLEKEGVSIPSNLPLTKAEERVLKRVRRKIRNKQSAQDSRRRKKVYVDSLESRVVVCTAQNNELQKKVQLLQKQNMSLLEQLRKLQALVQHSTTKTTTASTCVLVLVFSFCLILWPSYYPFGGSQQKQLELQGVLSRRLREYQSSVAQLQPVEAAPGLAPPSALKAEPTAALKDAAAGSLNRSLEGHRSPPAEAQPPSSSSSSNSSSDPSASPQAEGLPLPPEHQPLGKERALPPASAHPRERGWVDRTTSVVIQPRHSDEM</sequence>
<evidence type="ECO:0000256" key="11">
    <source>
        <dbReference type="ARBA" id="ARBA00023163"/>
    </source>
</evidence>
<dbReference type="GO" id="GO:0090575">
    <property type="term" value="C:RNA polymerase II transcription regulator complex"/>
    <property type="evidence" value="ECO:0007669"/>
    <property type="project" value="Ensembl"/>
</dbReference>
<keyword evidence="6" id="KW-1133">Transmembrane helix</keyword>
<evidence type="ECO:0000256" key="4">
    <source>
        <dbReference type="ARBA" id="ARBA00022824"/>
    </source>
</evidence>
<dbReference type="Gene3D" id="1.20.5.170">
    <property type="match status" value="1"/>
</dbReference>
<reference evidence="17 18" key="1">
    <citation type="journal article" date="2019" name="Proc. Natl. Acad. Sci. U.S.A.">
        <title>Regulatory changes in pterin and carotenoid genes underlie balanced color polymorphisms in the wall lizard.</title>
        <authorList>
            <person name="Andrade P."/>
            <person name="Pinho C."/>
            <person name="Perez I de Lanuza G."/>
            <person name="Afonso S."/>
            <person name="Brejcha J."/>
            <person name="Rubin C.J."/>
            <person name="Wallerman O."/>
            <person name="Pereira P."/>
            <person name="Sabatino S.J."/>
            <person name="Bellati A."/>
            <person name="Pellitteri-Rosa D."/>
            <person name="Bosakova Z."/>
            <person name="Bunikis I."/>
            <person name="Carretero M.A."/>
            <person name="Feiner N."/>
            <person name="Marsik P."/>
            <person name="Pauperio F."/>
            <person name="Salvi D."/>
            <person name="Soler L."/>
            <person name="While G.M."/>
            <person name="Uller T."/>
            <person name="Font E."/>
            <person name="Andersson L."/>
            <person name="Carneiro M."/>
        </authorList>
    </citation>
    <scope>NUCLEOTIDE SEQUENCE</scope>
</reference>
<dbReference type="InterPro" id="IPR051381">
    <property type="entry name" value="CREB_ATF_subfamily"/>
</dbReference>
<dbReference type="SUPFAM" id="SSF57959">
    <property type="entry name" value="Leucine zipper domain"/>
    <property type="match status" value="1"/>
</dbReference>
<accession>A0A670JPS4</accession>
<keyword evidence="14" id="KW-0175">Coiled coil</keyword>
<name>A0A670JPS4_PODMU</name>
<dbReference type="GO" id="GO:0090026">
    <property type="term" value="P:positive regulation of monocyte chemotaxis"/>
    <property type="evidence" value="ECO:0007669"/>
    <property type="project" value="Ensembl"/>
</dbReference>
<dbReference type="FunFam" id="1.20.5.170:FF:000042">
    <property type="entry name" value="Cyclic AMP-responsive element-binding protein 3-like protein 3"/>
    <property type="match status" value="1"/>
</dbReference>